<dbReference type="InterPro" id="IPR001433">
    <property type="entry name" value="OxRdtase_FAD/NAD-bd"/>
</dbReference>
<dbReference type="SUPFAM" id="SSF52343">
    <property type="entry name" value="Ferredoxin reductase-like, C-terminal NADP-linked domain"/>
    <property type="match status" value="1"/>
</dbReference>
<keyword evidence="3" id="KW-0813">Transport</keyword>
<feature type="domain" description="FAD-binding FR-type" evidence="7">
    <location>
        <begin position="204"/>
        <end position="366"/>
    </location>
</feature>
<dbReference type="Gene3D" id="2.40.30.10">
    <property type="entry name" value="Translation factors"/>
    <property type="match status" value="1"/>
</dbReference>
<dbReference type="GO" id="GO:0005829">
    <property type="term" value="C:cytosol"/>
    <property type="evidence" value="ECO:0007669"/>
    <property type="project" value="TreeGrafter"/>
</dbReference>
<keyword evidence="1" id="KW-0285">Flavoprotein</keyword>
<dbReference type="Proteomes" id="UP000214747">
    <property type="component" value="Unassembled WGS sequence"/>
</dbReference>
<dbReference type="GO" id="GO:0010181">
    <property type="term" value="F:FMN binding"/>
    <property type="evidence" value="ECO:0007669"/>
    <property type="project" value="InterPro"/>
</dbReference>
<keyword evidence="5" id="KW-0472">Membrane</keyword>
<reference evidence="8 9" key="1">
    <citation type="journal article" date="2010" name="Int. J. Syst. Evol. Microbiol.">
        <title>Reclassification of Herbaspirillum putei as a later heterotypic synonym of Herbaspirillum huttiense, with the description of H. huttiense subsp. huttiense subsp. nov. and H. huttiense subsp. putei subsp. nov., comb. nov., and description of Herbaspirillum aquaticum sp. nov.</title>
        <authorList>
            <person name="Dobritsa A.P."/>
            <person name="Reddy M.C."/>
            <person name="Samadpour M."/>
        </authorList>
    </citation>
    <scope>NUCLEOTIDE SEQUENCE [LARGE SCALE GENOMIC DNA]</scope>
    <source>
        <strain evidence="8 9">IEH 4430</strain>
    </source>
</reference>
<keyword evidence="5" id="KW-0812">Transmembrane</keyword>
<dbReference type="Gene3D" id="3.40.50.360">
    <property type="match status" value="1"/>
</dbReference>
<name>A0A225SX79_9BURK</name>
<dbReference type="Pfam" id="PF00175">
    <property type="entry name" value="NAD_binding_1"/>
    <property type="match status" value="1"/>
</dbReference>
<dbReference type="PANTHER" id="PTHR19384">
    <property type="entry name" value="NITRIC OXIDE SYNTHASE-RELATED"/>
    <property type="match status" value="1"/>
</dbReference>
<dbReference type="PROSITE" id="PS51384">
    <property type="entry name" value="FAD_FR"/>
    <property type="match status" value="1"/>
</dbReference>
<dbReference type="InterPro" id="IPR017938">
    <property type="entry name" value="Riboflavin_synthase-like_b-brl"/>
</dbReference>
<keyword evidence="3" id="KW-0249">Electron transport</keyword>
<proteinExistence type="predicted"/>
<feature type="transmembrane region" description="Helical" evidence="5">
    <location>
        <begin position="9"/>
        <end position="28"/>
    </location>
</feature>
<evidence type="ECO:0000256" key="5">
    <source>
        <dbReference type="SAM" id="Phobius"/>
    </source>
</evidence>
<evidence type="ECO:0000313" key="8">
    <source>
        <dbReference type="EMBL" id="OWY35797.1"/>
    </source>
</evidence>
<organism evidence="8 9">
    <name type="scientific">Herbaspirillum aquaticum</name>
    <dbReference type="NCBI Taxonomy" id="568783"/>
    <lineage>
        <taxon>Bacteria</taxon>
        <taxon>Pseudomonadati</taxon>
        <taxon>Pseudomonadota</taxon>
        <taxon>Betaproteobacteria</taxon>
        <taxon>Burkholderiales</taxon>
        <taxon>Oxalobacteraceae</taxon>
        <taxon>Herbaspirillum</taxon>
    </lineage>
</organism>
<sequence length="505" mass="55303">MSQTMQTRYLMAALVALTYLVFCVMTFLRHRRAQQLQQVEWGTVQATGPQTVLVVFASQTGTAEQLAWQTAQSLRSGGLVVRVLPAGQLTDADLQATRLALFVASTTGEGDAPDDASALARQLGSSDSAALPDLRFGVLALGDRSYQQYCAFGHALHAWLCRRHAQPLFDAIEVDNGDEGALRHWQHQLGVLSGHSDEADWSAPAYGRWRLADRRVLNPGSQGDPVFHLSLTPLDLPSPEWQAGDIAEIGPQNSVAAVDAFLDAIGRQGQSLRAALATRLLPHEAGQLAAVRSLPDPELLAALPALPHRAYSIASLPADGALELMVRLMHLPDGRAGLGSGWLGLHAQPGQEIALRVRSNRSFHGPGDDRPLILIGNGTGLAGLRAHLRERVAAGQRRNWLLFGERSRQYDFFHQQELQDWQAQGWLQRLDLAFSRDQPERIYVQHKLREAADVLRQWVQEGASLYVCGSLQGMAGGVALALQEILGEHVLQALAEEGRYRRDVY</sequence>
<dbReference type="GO" id="GO:0050660">
    <property type="term" value="F:flavin adenine dinucleotide binding"/>
    <property type="evidence" value="ECO:0007669"/>
    <property type="project" value="TreeGrafter"/>
</dbReference>
<dbReference type="PANTHER" id="PTHR19384:SF17">
    <property type="entry name" value="NADPH--CYTOCHROME P450 REDUCTASE"/>
    <property type="match status" value="1"/>
</dbReference>
<keyword evidence="5" id="KW-1133">Transmembrane helix</keyword>
<dbReference type="Gene3D" id="3.40.50.80">
    <property type="entry name" value="Nucleotide-binding domain of ferredoxin-NADP reductase (FNR) module"/>
    <property type="match status" value="1"/>
</dbReference>
<dbReference type="InterPro" id="IPR039261">
    <property type="entry name" value="FNR_nucleotide-bd"/>
</dbReference>
<evidence type="ECO:0000259" key="7">
    <source>
        <dbReference type="PROSITE" id="PS51384"/>
    </source>
</evidence>
<dbReference type="PRINTS" id="PR00371">
    <property type="entry name" value="FPNCR"/>
</dbReference>
<gene>
    <name evidence="8" type="ORF">CEJ45_05160</name>
</gene>
<dbReference type="Pfam" id="PF00258">
    <property type="entry name" value="Flavodoxin_1"/>
    <property type="match status" value="1"/>
</dbReference>
<evidence type="ECO:0000256" key="4">
    <source>
        <dbReference type="ARBA" id="ARBA00023797"/>
    </source>
</evidence>
<dbReference type="InterPro" id="IPR001709">
    <property type="entry name" value="Flavoprot_Pyr_Nucl_cyt_Rdtase"/>
</dbReference>
<dbReference type="EC" id="1.6.2.4" evidence="4"/>
<dbReference type="SUPFAM" id="SSF52218">
    <property type="entry name" value="Flavoproteins"/>
    <property type="match status" value="1"/>
</dbReference>
<dbReference type="InterPro" id="IPR017927">
    <property type="entry name" value="FAD-bd_FR_type"/>
</dbReference>
<dbReference type="PROSITE" id="PS50902">
    <property type="entry name" value="FLAVODOXIN_LIKE"/>
    <property type="match status" value="1"/>
</dbReference>
<evidence type="ECO:0000256" key="1">
    <source>
        <dbReference type="ARBA" id="ARBA00022630"/>
    </source>
</evidence>
<feature type="domain" description="Flavodoxin-like" evidence="6">
    <location>
        <begin position="52"/>
        <end position="190"/>
    </location>
</feature>
<dbReference type="InterPro" id="IPR001094">
    <property type="entry name" value="Flavdoxin-like"/>
</dbReference>
<dbReference type="CDD" id="cd06200">
    <property type="entry name" value="SiR_like1"/>
    <property type="match status" value="1"/>
</dbReference>
<dbReference type="SUPFAM" id="SSF63380">
    <property type="entry name" value="Riboflavin synthase domain-like"/>
    <property type="match status" value="1"/>
</dbReference>
<dbReference type="InterPro" id="IPR008254">
    <property type="entry name" value="Flavodoxin/NO_synth"/>
</dbReference>
<dbReference type="InterPro" id="IPR029039">
    <property type="entry name" value="Flavoprotein-like_sf"/>
</dbReference>
<accession>A0A225SX79</accession>
<comment type="caution">
    <text evidence="8">The sequence shown here is derived from an EMBL/GenBank/DDBJ whole genome shotgun (WGS) entry which is preliminary data.</text>
</comment>
<dbReference type="GO" id="GO:0003958">
    <property type="term" value="F:NADPH-hemoprotein reductase activity"/>
    <property type="evidence" value="ECO:0007669"/>
    <property type="project" value="UniProtKB-EC"/>
</dbReference>
<evidence type="ECO:0000259" key="6">
    <source>
        <dbReference type="PROSITE" id="PS50902"/>
    </source>
</evidence>
<dbReference type="EMBL" id="NJGV01000004">
    <property type="protein sequence ID" value="OWY35797.1"/>
    <property type="molecule type" value="Genomic_DNA"/>
</dbReference>
<evidence type="ECO:0000313" key="9">
    <source>
        <dbReference type="Proteomes" id="UP000214747"/>
    </source>
</evidence>
<dbReference type="AlphaFoldDB" id="A0A225SX79"/>
<dbReference type="PRINTS" id="PR00369">
    <property type="entry name" value="FLAVODOXIN"/>
</dbReference>
<evidence type="ECO:0000256" key="3">
    <source>
        <dbReference type="ARBA" id="ARBA00022982"/>
    </source>
</evidence>
<keyword evidence="9" id="KW-1185">Reference proteome</keyword>
<evidence type="ECO:0000256" key="2">
    <source>
        <dbReference type="ARBA" id="ARBA00022643"/>
    </source>
</evidence>
<protein>
    <recommendedName>
        <fullName evidence="4">NADPH--hemoprotein reductase</fullName>
        <ecNumber evidence="4">1.6.2.4</ecNumber>
    </recommendedName>
</protein>
<keyword evidence="2" id="KW-0288">FMN</keyword>